<feature type="binding site" evidence="2">
    <location>
        <position position="68"/>
    </location>
    <ligand>
        <name>Mn(2+)</name>
        <dbReference type="ChEBI" id="CHEBI:29035"/>
        <label>1</label>
    </ligand>
</feature>
<dbReference type="InterPro" id="IPR039377">
    <property type="entry name" value="Mn_catalase_dom"/>
</dbReference>
<dbReference type="InterPro" id="IPR007760">
    <property type="entry name" value="Mn_catalase"/>
</dbReference>
<dbReference type="EMBL" id="PVXO01000055">
    <property type="protein sequence ID" value="PRR77910.1"/>
    <property type="molecule type" value="Genomic_DNA"/>
</dbReference>
<evidence type="ECO:0000256" key="3">
    <source>
        <dbReference type="PIRSR" id="PIRSR607760-2"/>
    </source>
</evidence>
<gene>
    <name evidence="4" type="primary">ydbD</name>
    <name evidence="4" type="ORF">CLLI_21200</name>
</gene>
<feature type="binding site" evidence="3">
    <location>
        <position position="60"/>
    </location>
    <ligand>
        <name>Ca(2+)</name>
        <dbReference type="ChEBI" id="CHEBI:29108"/>
    </ligand>
</feature>
<keyword evidence="4" id="KW-0575">Peroxidase</keyword>
<organism evidence="4 5">
    <name type="scientific">Clostridium liquoris</name>
    <dbReference type="NCBI Taxonomy" id="1289519"/>
    <lineage>
        <taxon>Bacteria</taxon>
        <taxon>Bacillati</taxon>
        <taxon>Bacillota</taxon>
        <taxon>Clostridia</taxon>
        <taxon>Eubacteriales</taxon>
        <taxon>Clostridiaceae</taxon>
        <taxon>Clostridium</taxon>
    </lineage>
</organism>
<dbReference type="CDD" id="cd01051">
    <property type="entry name" value="Mn_catalase"/>
    <property type="match status" value="1"/>
</dbReference>
<dbReference type="Pfam" id="PF05067">
    <property type="entry name" value="Mn_catalase"/>
    <property type="match status" value="1"/>
</dbReference>
<feature type="binding site" evidence="2">
    <location>
        <position position="169"/>
    </location>
    <ligand>
        <name>Mn(2+)</name>
        <dbReference type="ChEBI" id="CHEBI:29035"/>
        <label>1</label>
    </ligand>
</feature>
<proteinExistence type="inferred from homology"/>
<comment type="similarity">
    <text evidence="1">Belongs to the manganese catalase family.</text>
</comment>
<evidence type="ECO:0000256" key="2">
    <source>
        <dbReference type="PIRSR" id="PIRSR607760-1"/>
    </source>
</evidence>
<feature type="binding site" evidence="2">
    <location>
        <position position="35"/>
    </location>
    <ligand>
        <name>Mn(2+)</name>
        <dbReference type="ChEBI" id="CHEBI:29035"/>
        <label>1</label>
    </ligand>
</feature>
<dbReference type="InterPro" id="IPR012347">
    <property type="entry name" value="Ferritin-like"/>
</dbReference>
<evidence type="ECO:0000313" key="5">
    <source>
        <dbReference type="Proteomes" id="UP000239706"/>
    </source>
</evidence>
<keyword evidence="3" id="KW-0106">Calcium</keyword>
<dbReference type="RefSeq" id="WP_106064190.1">
    <property type="nucleotide sequence ID" value="NZ_PVXO01000055.1"/>
</dbReference>
<accession>A0A2T0B1Y5</accession>
<dbReference type="Gene3D" id="1.20.1260.10">
    <property type="match status" value="1"/>
</dbReference>
<comment type="caution">
    <text evidence="4">The sequence shown here is derived from an EMBL/GenBank/DDBJ whole genome shotgun (WGS) entry which is preliminary data.</text>
</comment>
<evidence type="ECO:0000256" key="1">
    <source>
        <dbReference type="ARBA" id="ARBA00007644"/>
    </source>
</evidence>
<keyword evidence="2" id="KW-0479">Metal-binding</keyword>
<dbReference type="Proteomes" id="UP000239706">
    <property type="component" value="Unassembled WGS sequence"/>
</dbReference>
<dbReference type="AlphaFoldDB" id="A0A2T0B1Y5"/>
<sequence length="199" mass="22361">MWTYEKILEYPVKIKNPNPEMAKIIITQYGGPDGELGASLRYLSQRFSMITPQAIATLNDIGTEELAHLEMVGAMVHQLLKNASIEEIEKAGAAPYYADHGRGVYPASAGGVPFDAFCLQSKGDPIVDLTENLAAEQKARATYEYLIDLADDPDVIEPLKFLREREVVHYQRFGEALRIVQDYLQEPHLYVMPKPGFMK</sequence>
<comment type="cofactor">
    <cofactor evidence="2">
        <name>Mn(2+)</name>
        <dbReference type="ChEBI" id="CHEBI:29035"/>
    </cofactor>
    <text evidence="2">Binds 2 manganese ions per subunit.</text>
</comment>
<dbReference type="GO" id="GO:0046872">
    <property type="term" value="F:metal ion binding"/>
    <property type="evidence" value="ECO:0007669"/>
    <property type="project" value="UniProtKB-KW"/>
</dbReference>
<feature type="binding site" evidence="2">
    <location>
        <position position="65"/>
    </location>
    <ligand>
        <name>Mn(2+)</name>
        <dbReference type="ChEBI" id="CHEBI:29035"/>
        <label>1</label>
    </ligand>
</feature>
<feature type="binding site" evidence="2">
    <location>
        <position position="136"/>
    </location>
    <ligand>
        <name>Mn(2+)</name>
        <dbReference type="ChEBI" id="CHEBI:29035"/>
        <label>1</label>
    </ligand>
</feature>
<name>A0A2T0B1Y5_9CLOT</name>
<dbReference type="OrthoDB" id="9800585at2"/>
<keyword evidence="4" id="KW-0560">Oxidoreductase</keyword>
<evidence type="ECO:0000313" key="4">
    <source>
        <dbReference type="EMBL" id="PRR77910.1"/>
    </source>
</evidence>
<protein>
    <submittedName>
        <fullName evidence="4">Putative manganese catalase</fullName>
        <ecNumber evidence="4">1.11.1.6</ecNumber>
    </submittedName>
</protein>
<dbReference type="EC" id="1.11.1.6" evidence="4"/>
<keyword evidence="2" id="KW-0464">Manganese</keyword>
<dbReference type="InterPro" id="IPR009078">
    <property type="entry name" value="Ferritin-like_SF"/>
</dbReference>
<reference evidence="4 5" key="1">
    <citation type="submission" date="2018-03" db="EMBL/GenBank/DDBJ databases">
        <title>Genome sequence of Clostridium liquoris DSM 100320.</title>
        <authorList>
            <person name="Poehlein A."/>
            <person name="Daniel R."/>
        </authorList>
    </citation>
    <scope>NUCLEOTIDE SEQUENCE [LARGE SCALE GENOMIC DNA]</scope>
    <source>
        <strain evidence="4 5">DSM 100320</strain>
    </source>
</reference>
<dbReference type="GO" id="GO:0004096">
    <property type="term" value="F:catalase activity"/>
    <property type="evidence" value="ECO:0007669"/>
    <property type="project" value="UniProtKB-EC"/>
</dbReference>
<dbReference type="SUPFAM" id="SSF47240">
    <property type="entry name" value="Ferritin-like"/>
    <property type="match status" value="1"/>
</dbReference>
<keyword evidence="5" id="KW-1185">Reference proteome</keyword>
<comment type="cofactor">
    <cofactor evidence="3">
        <name>Ca(2+)</name>
        <dbReference type="ChEBI" id="CHEBI:29108"/>
    </cofactor>
    <text evidence="3">Binds 1 Ca(2+) ion per subunit.</text>
</comment>